<feature type="domain" description="WW" evidence="2">
    <location>
        <begin position="954"/>
        <end position="988"/>
    </location>
</feature>
<evidence type="ECO:0000313" key="4">
    <source>
        <dbReference type="Proteomes" id="UP001141806"/>
    </source>
</evidence>
<evidence type="ECO:0000259" key="2">
    <source>
        <dbReference type="PROSITE" id="PS50020"/>
    </source>
</evidence>
<dbReference type="Gene3D" id="2.20.70.10">
    <property type="match status" value="2"/>
</dbReference>
<keyword evidence="4" id="KW-1185">Reference proteome</keyword>
<dbReference type="CDD" id="cd00201">
    <property type="entry name" value="WW"/>
    <property type="match status" value="2"/>
</dbReference>
<feature type="domain" description="WW" evidence="2">
    <location>
        <begin position="182"/>
        <end position="216"/>
    </location>
</feature>
<dbReference type="InterPro" id="IPR001202">
    <property type="entry name" value="WW_dom"/>
</dbReference>
<proteinExistence type="predicted"/>
<feature type="region of interest" description="Disordered" evidence="1">
    <location>
        <begin position="579"/>
        <end position="639"/>
    </location>
</feature>
<feature type="region of interest" description="Disordered" evidence="1">
    <location>
        <begin position="223"/>
        <end position="260"/>
    </location>
</feature>
<feature type="compositionally biased region" description="Acidic residues" evidence="1">
    <location>
        <begin position="595"/>
        <end position="609"/>
    </location>
</feature>
<organism evidence="3 4">
    <name type="scientific">Protea cynaroides</name>
    <dbReference type="NCBI Taxonomy" id="273540"/>
    <lineage>
        <taxon>Eukaryota</taxon>
        <taxon>Viridiplantae</taxon>
        <taxon>Streptophyta</taxon>
        <taxon>Embryophyta</taxon>
        <taxon>Tracheophyta</taxon>
        <taxon>Spermatophyta</taxon>
        <taxon>Magnoliopsida</taxon>
        <taxon>Proteales</taxon>
        <taxon>Proteaceae</taxon>
        <taxon>Protea</taxon>
    </lineage>
</organism>
<dbReference type="OrthoDB" id="2367685at2759"/>
<feature type="compositionally biased region" description="Basic and acidic residues" evidence="1">
    <location>
        <begin position="229"/>
        <end position="240"/>
    </location>
</feature>
<dbReference type="PROSITE" id="PS01159">
    <property type="entry name" value="WW_DOMAIN_1"/>
    <property type="match status" value="2"/>
</dbReference>
<accession>A0A9Q0KVH9</accession>
<feature type="compositionally biased region" description="Pro residues" evidence="1">
    <location>
        <begin position="610"/>
        <end position="637"/>
    </location>
</feature>
<dbReference type="Pfam" id="PF00397">
    <property type="entry name" value="WW"/>
    <property type="match status" value="2"/>
</dbReference>
<dbReference type="PANTHER" id="PTHR47852">
    <property type="entry name" value="OS06G0298400 PROTEIN"/>
    <property type="match status" value="1"/>
</dbReference>
<sequence>MGKRKERRLAALSAAGRRVKLDLFAEPSGDMGGSSVHDEVEGDTDPNSHAGVPSSSSTSGQHQENPLLLLGQYSDEEFDEGNEKPKHDTTESSLVTHNGQVEEAVVTECGELAGTSGKEFASHQVNDEDVENESAQPDAAIDLGSTGTVETDVAASGDSGDHADLVGAQVSDLGASTIQVVGDVTSGWKIVMHEESNRYYYWNTETGETSWEVPDVLTQGTEMASEQKVPPDNEIKESSHVDTCASDPNMPTGDGSNDSKLIPEFREKHELGLEMDHQSEGYEDQSQDDIKLGAKVNQTESNDGSGTFTASCQEMTSICGPVSKEQSYISLSGYRDESTGVNEHHENHEAGLSLSSHLVKYGESLLQRLKAVEGYGDKPEGRDCLLKYIFEVEIRLSDVKSLLACGPSLLPFWLHSEGQLKRIECAIDNELSRFVKSEQLDEAGGVQVPSSLQSMGESGLDEKEDVIVSNSENPQTSPAIDVQRVVNKEAQYGSADDRGNAEETFLTQSPTQHLGSRAERNVEKANETKPLDILISKTGPHMGEDVDMDVDMDVDDETPVNNIISEYALNNGNYLPQGTDQQFQPNLPEGYFSVPEDESTAPPLPDEEWIPPPPPDNEPVPPPPDDLLPSYPPPPPSYETAETQYTEQFNLAYPISNYDYYGSTIAEVPSANYYAHGDGCQLVEPPQPPPYYETVENTYPEPVPMVVNPLPVESIVYYDLSNGTVPPGAVISSVESSGLYSGSGSVNYHDTATSAQVTSAVEIFPESGSSSIPSTMVGSDVSAVGHKSEMPILQVPPMLATTASKVVNDGGPATSGIAASAAQSSTVSKVQSKVMRGKKRTVAVAPTLRSNKKVSSLVDKWKAVKEELYEDEEDEPETAYELLEKKRRKEIEVWHAQQIASGEAKDNANFQPLGGDWRERVRRKRARSTNEAVEAAPEVPVNEKQRPDLIDLSRDLPSGWQAYWDESSKEIYYGNAVTSETTWTRPTR</sequence>
<dbReference type="SUPFAM" id="SSF51045">
    <property type="entry name" value="WW domain"/>
    <property type="match status" value="2"/>
</dbReference>
<feature type="region of interest" description="Disordered" evidence="1">
    <location>
        <begin position="16"/>
        <end position="93"/>
    </location>
</feature>
<gene>
    <name evidence="3" type="ORF">NE237_002568</name>
</gene>
<evidence type="ECO:0000313" key="3">
    <source>
        <dbReference type="EMBL" id="KAJ4977462.1"/>
    </source>
</evidence>
<feature type="compositionally biased region" description="Basic and acidic residues" evidence="1">
    <location>
        <begin position="81"/>
        <end position="90"/>
    </location>
</feature>
<reference evidence="3" key="1">
    <citation type="journal article" date="2023" name="Plant J.">
        <title>The genome of the king protea, Protea cynaroides.</title>
        <authorList>
            <person name="Chang J."/>
            <person name="Duong T.A."/>
            <person name="Schoeman C."/>
            <person name="Ma X."/>
            <person name="Roodt D."/>
            <person name="Barker N."/>
            <person name="Li Z."/>
            <person name="Van de Peer Y."/>
            <person name="Mizrachi E."/>
        </authorList>
    </citation>
    <scope>NUCLEOTIDE SEQUENCE</scope>
    <source>
        <tissue evidence="3">Young leaves</tissue>
    </source>
</reference>
<evidence type="ECO:0000256" key="1">
    <source>
        <dbReference type="SAM" id="MobiDB-lite"/>
    </source>
</evidence>
<dbReference type="PROSITE" id="PS50020">
    <property type="entry name" value="WW_DOMAIN_2"/>
    <property type="match status" value="2"/>
</dbReference>
<protein>
    <recommendedName>
        <fullName evidence="2">WW domain-containing protein</fullName>
    </recommendedName>
</protein>
<dbReference type="AlphaFoldDB" id="A0A9Q0KVH9"/>
<dbReference type="InterPro" id="IPR036020">
    <property type="entry name" value="WW_dom_sf"/>
</dbReference>
<feature type="compositionally biased region" description="Polar residues" evidence="1">
    <location>
        <begin position="53"/>
        <end position="64"/>
    </location>
</feature>
<dbReference type="SMART" id="SM00456">
    <property type="entry name" value="WW"/>
    <property type="match status" value="2"/>
</dbReference>
<name>A0A9Q0KVH9_9MAGN</name>
<dbReference type="PANTHER" id="PTHR47852:SF2">
    <property type="entry name" value="WW DOMAIN-CONTAINING PROTEIN"/>
    <property type="match status" value="1"/>
</dbReference>
<dbReference type="EMBL" id="JAMYWD010000003">
    <property type="protein sequence ID" value="KAJ4977462.1"/>
    <property type="molecule type" value="Genomic_DNA"/>
</dbReference>
<dbReference type="Proteomes" id="UP001141806">
    <property type="component" value="Unassembled WGS sequence"/>
</dbReference>
<comment type="caution">
    <text evidence="3">The sequence shown here is derived from an EMBL/GenBank/DDBJ whole genome shotgun (WGS) entry which is preliminary data.</text>
</comment>